<evidence type="ECO:0000259" key="1">
    <source>
        <dbReference type="Pfam" id="PF06983"/>
    </source>
</evidence>
<organism evidence="2 3">
    <name type="scientific">Falsiroseomonas stagni DSM 19981</name>
    <dbReference type="NCBI Taxonomy" id="1123062"/>
    <lineage>
        <taxon>Bacteria</taxon>
        <taxon>Pseudomonadati</taxon>
        <taxon>Pseudomonadota</taxon>
        <taxon>Alphaproteobacteria</taxon>
        <taxon>Acetobacterales</taxon>
        <taxon>Roseomonadaceae</taxon>
        <taxon>Falsiroseomonas</taxon>
    </lineage>
</organism>
<dbReference type="Pfam" id="PF06983">
    <property type="entry name" value="3-dmu-9_3-mt"/>
    <property type="match status" value="1"/>
</dbReference>
<evidence type="ECO:0000313" key="2">
    <source>
        <dbReference type="EMBL" id="SFL05258.1"/>
    </source>
</evidence>
<keyword evidence="3" id="KW-1185">Reference proteome</keyword>
<accession>A0A1I4EHK8</accession>
<dbReference type="Proteomes" id="UP000199473">
    <property type="component" value="Unassembled WGS sequence"/>
</dbReference>
<name>A0A1I4EHK8_9PROT</name>
<dbReference type="AlphaFoldDB" id="A0A1I4EHK8"/>
<dbReference type="EMBL" id="FOSQ01000016">
    <property type="protein sequence ID" value="SFL05258.1"/>
    <property type="molecule type" value="Genomic_DNA"/>
</dbReference>
<dbReference type="SUPFAM" id="SSF54593">
    <property type="entry name" value="Glyoxalase/Bleomycin resistance protein/Dihydroxybiphenyl dioxygenase"/>
    <property type="match status" value="1"/>
</dbReference>
<gene>
    <name evidence="2" type="ORF">SAMN02745775_11676</name>
</gene>
<reference evidence="2 3" key="1">
    <citation type="submission" date="2016-10" db="EMBL/GenBank/DDBJ databases">
        <authorList>
            <person name="de Groot N.N."/>
        </authorList>
    </citation>
    <scope>NUCLEOTIDE SEQUENCE [LARGE SCALE GENOMIC DNA]</scope>
    <source>
        <strain evidence="2 3">DSM 19981</strain>
    </source>
</reference>
<dbReference type="OrthoDB" id="9795306at2"/>
<dbReference type="PANTHER" id="PTHR33990">
    <property type="entry name" value="PROTEIN YJDN-RELATED"/>
    <property type="match status" value="1"/>
</dbReference>
<dbReference type="PANTHER" id="PTHR33990:SF1">
    <property type="entry name" value="PROTEIN YJDN"/>
    <property type="match status" value="1"/>
</dbReference>
<dbReference type="InterPro" id="IPR029068">
    <property type="entry name" value="Glyas_Bleomycin-R_OHBP_Dase"/>
</dbReference>
<dbReference type="Gene3D" id="3.10.180.10">
    <property type="entry name" value="2,3-Dihydroxybiphenyl 1,2-Dioxygenase, domain 1"/>
    <property type="match status" value="1"/>
</dbReference>
<dbReference type="CDD" id="cd06588">
    <property type="entry name" value="PhnB_like"/>
    <property type="match status" value="1"/>
</dbReference>
<dbReference type="RefSeq" id="WP_092962904.1">
    <property type="nucleotide sequence ID" value="NZ_FOSQ01000016.1"/>
</dbReference>
<feature type="domain" description="PhnB-like" evidence="1">
    <location>
        <begin position="4"/>
        <end position="130"/>
    </location>
</feature>
<evidence type="ECO:0000313" key="3">
    <source>
        <dbReference type="Proteomes" id="UP000199473"/>
    </source>
</evidence>
<proteinExistence type="predicted"/>
<dbReference type="STRING" id="1123062.SAMN02745775_11676"/>
<protein>
    <submittedName>
        <fullName evidence="2">PhnB protein</fullName>
    </submittedName>
</protein>
<dbReference type="InterPro" id="IPR028973">
    <property type="entry name" value="PhnB-like"/>
</dbReference>
<sequence length="134" mass="14479">MPVQPYLFFEGQCEEALGFYKEALGAEVTALMRFRDNPDGLYGPPGSEDKVMHAEMRIGDARVLASDGGCTEAPGFTGFGLAVTLPDEATVDRHFAALAEGGVVRMPPGRTFFSPRFGVVVDRFGVQWMLMVAG</sequence>